<gene>
    <name evidence="1" type="ORF">SBAD_LOCUS382</name>
</gene>
<proteinExistence type="predicted"/>
<dbReference type="EMBL" id="UZAM01000900">
    <property type="protein sequence ID" value="VDO82960.1"/>
    <property type="molecule type" value="Genomic_DNA"/>
</dbReference>
<keyword evidence="2" id="KW-1185">Reference proteome</keyword>
<protein>
    <submittedName>
        <fullName evidence="3">PRPF3</fullName>
    </submittedName>
</protein>
<dbReference type="AlphaFoldDB" id="A0A183I9T8"/>
<evidence type="ECO:0000313" key="2">
    <source>
        <dbReference type="Proteomes" id="UP000270296"/>
    </source>
</evidence>
<dbReference type="Gene3D" id="1.20.1390.10">
    <property type="entry name" value="PWI domain"/>
    <property type="match status" value="1"/>
</dbReference>
<organism evidence="3">
    <name type="scientific">Soboliphyme baturini</name>
    <dbReference type="NCBI Taxonomy" id="241478"/>
    <lineage>
        <taxon>Eukaryota</taxon>
        <taxon>Metazoa</taxon>
        <taxon>Ecdysozoa</taxon>
        <taxon>Nematoda</taxon>
        <taxon>Enoplea</taxon>
        <taxon>Dorylaimia</taxon>
        <taxon>Dioctophymatida</taxon>
        <taxon>Dioctophymatoidea</taxon>
        <taxon>Soboliphymatidae</taxon>
        <taxon>Soboliphyme</taxon>
    </lineage>
</organism>
<reference evidence="3" key="1">
    <citation type="submission" date="2016-06" db="UniProtKB">
        <authorList>
            <consortium name="WormBaseParasite"/>
        </authorList>
    </citation>
    <scope>IDENTIFICATION</scope>
</reference>
<reference evidence="1 2" key="2">
    <citation type="submission" date="2018-11" db="EMBL/GenBank/DDBJ databases">
        <authorList>
            <consortium name="Pathogen Informatics"/>
        </authorList>
    </citation>
    <scope>NUCLEOTIDE SEQUENCE [LARGE SCALE GENOMIC DNA]</scope>
</reference>
<sequence>MPELNCIEEAVKNVLGSSSHSVVSVLQRGLDKGYSRKKFTDRLFHYVKDEAQIRKLLDLLLEEIKTPVKERRKRSRFEETPAANGIDAKMSKLEVFPSTLIDSMAANAPNTEKPQNEYKIHEIMLQAQRMIEERKRVLRLHPAKIAPEQAKEFMNESLEKAKRASDLQASIANRLPALLSYQSFGRQPGKPTPLILNSEGRAIDSAGQEIQLTHRIPTLKVHVVFVRSVFACHHVVMLLCHCN</sequence>
<accession>A0A183I9T8</accession>
<dbReference type="OrthoDB" id="10264544at2759"/>
<dbReference type="WBParaSite" id="SBAD_0000040101-mRNA-1">
    <property type="protein sequence ID" value="SBAD_0000040101-mRNA-1"/>
    <property type="gene ID" value="SBAD_0000040101"/>
</dbReference>
<dbReference type="Proteomes" id="UP000270296">
    <property type="component" value="Unassembled WGS sequence"/>
</dbReference>
<evidence type="ECO:0000313" key="1">
    <source>
        <dbReference type="EMBL" id="VDO82960.1"/>
    </source>
</evidence>
<evidence type="ECO:0000313" key="3">
    <source>
        <dbReference type="WBParaSite" id="SBAD_0000040101-mRNA-1"/>
    </source>
</evidence>
<name>A0A183I9T8_9BILA</name>